<feature type="domain" description="Subtilisin-like protease fibronectin type-III" evidence="8">
    <location>
        <begin position="453"/>
        <end position="554"/>
    </location>
</feature>
<dbReference type="Pfam" id="PF00082">
    <property type="entry name" value="Peptidase_S8"/>
    <property type="match status" value="1"/>
</dbReference>
<dbReference type="InterPro" id="IPR000209">
    <property type="entry name" value="Peptidase_S8/S53_dom"/>
</dbReference>
<dbReference type="Proteomes" id="UP000030748">
    <property type="component" value="Unassembled WGS sequence"/>
</dbReference>
<name>A0A022QJ07_ERYGU</name>
<evidence type="ECO:0000256" key="1">
    <source>
        <dbReference type="ARBA" id="ARBA00011073"/>
    </source>
</evidence>
<dbReference type="InterPro" id="IPR045051">
    <property type="entry name" value="SBT"/>
</dbReference>
<evidence type="ECO:0000313" key="9">
    <source>
        <dbReference type="EMBL" id="EYU28707.1"/>
    </source>
</evidence>
<dbReference type="InterPro" id="IPR036852">
    <property type="entry name" value="Peptidase_S8/S53_dom_sf"/>
</dbReference>
<dbReference type="CDD" id="cd02120">
    <property type="entry name" value="PA_subtilisin_like"/>
    <property type="match status" value="1"/>
</dbReference>
<dbReference type="Gene3D" id="2.60.40.2310">
    <property type="match status" value="1"/>
</dbReference>
<keyword evidence="3" id="KW-0732">Signal</keyword>
<reference evidence="9 10" key="1">
    <citation type="journal article" date="2013" name="Proc. Natl. Acad. Sci. U.S.A.">
        <title>Fine-scale variation in meiotic recombination in Mimulus inferred from population shotgun sequencing.</title>
        <authorList>
            <person name="Hellsten U."/>
            <person name="Wright K.M."/>
            <person name="Jenkins J."/>
            <person name="Shu S."/>
            <person name="Yuan Y."/>
            <person name="Wessler S.R."/>
            <person name="Schmutz J."/>
            <person name="Willis J.H."/>
            <person name="Rokhsar D.S."/>
        </authorList>
    </citation>
    <scope>NUCLEOTIDE SEQUENCE [LARGE SCALE GENOMIC DNA]</scope>
    <source>
        <strain evidence="10">cv. DUN x IM62</strain>
    </source>
</reference>
<organism evidence="9 10">
    <name type="scientific">Erythranthe guttata</name>
    <name type="common">Yellow monkey flower</name>
    <name type="synonym">Mimulus guttatus</name>
    <dbReference type="NCBI Taxonomy" id="4155"/>
    <lineage>
        <taxon>Eukaryota</taxon>
        <taxon>Viridiplantae</taxon>
        <taxon>Streptophyta</taxon>
        <taxon>Embryophyta</taxon>
        <taxon>Tracheophyta</taxon>
        <taxon>Spermatophyta</taxon>
        <taxon>Magnoliopsida</taxon>
        <taxon>eudicotyledons</taxon>
        <taxon>Gunneridae</taxon>
        <taxon>Pentapetalae</taxon>
        <taxon>asterids</taxon>
        <taxon>lamiids</taxon>
        <taxon>Lamiales</taxon>
        <taxon>Phrymaceae</taxon>
        <taxon>Erythranthe</taxon>
    </lineage>
</organism>
<evidence type="ECO:0000256" key="3">
    <source>
        <dbReference type="ARBA" id="ARBA00022729"/>
    </source>
</evidence>
<dbReference type="InterPro" id="IPR023828">
    <property type="entry name" value="Peptidase_S8_Ser-AS"/>
</dbReference>
<keyword evidence="10" id="KW-1185">Reference proteome</keyword>
<evidence type="ECO:0000256" key="5">
    <source>
        <dbReference type="ARBA" id="ARBA00022825"/>
    </source>
</evidence>
<dbReference type="PROSITE" id="PS00138">
    <property type="entry name" value="SUBTILASE_SER"/>
    <property type="match status" value="1"/>
</dbReference>
<dbReference type="Gene3D" id="3.50.30.30">
    <property type="match status" value="1"/>
</dbReference>
<dbReference type="eggNOG" id="ENOG502QRA7">
    <property type="taxonomic scope" value="Eukaryota"/>
</dbReference>
<evidence type="ECO:0000313" key="10">
    <source>
        <dbReference type="Proteomes" id="UP000030748"/>
    </source>
</evidence>
<dbReference type="AlphaFoldDB" id="A0A022QJ07"/>
<dbReference type="PANTHER" id="PTHR10795">
    <property type="entry name" value="PROPROTEIN CONVERTASE SUBTILISIN/KEXIN"/>
    <property type="match status" value="1"/>
</dbReference>
<dbReference type="InterPro" id="IPR041469">
    <property type="entry name" value="Subtilisin-like_FN3"/>
</dbReference>
<dbReference type="InterPro" id="IPR015500">
    <property type="entry name" value="Peptidase_S8_subtilisin-rel"/>
</dbReference>
<dbReference type="PROSITE" id="PS51892">
    <property type="entry name" value="SUBTILASE"/>
    <property type="match status" value="1"/>
</dbReference>
<keyword evidence="5" id="KW-0720">Serine protease</keyword>
<comment type="similarity">
    <text evidence="1 6">Belongs to the peptidase S8 family.</text>
</comment>
<dbReference type="Pfam" id="PF17766">
    <property type="entry name" value="fn3_6"/>
    <property type="match status" value="1"/>
</dbReference>
<dbReference type="Gene3D" id="3.40.50.200">
    <property type="entry name" value="Peptidase S8/S53 domain"/>
    <property type="match status" value="1"/>
</dbReference>
<evidence type="ECO:0000256" key="4">
    <source>
        <dbReference type="ARBA" id="ARBA00022801"/>
    </source>
</evidence>
<accession>A0A022QJ07</accession>
<dbReference type="EMBL" id="KI631311">
    <property type="protein sequence ID" value="EYU28707.1"/>
    <property type="molecule type" value="Genomic_DNA"/>
</dbReference>
<evidence type="ECO:0000256" key="2">
    <source>
        <dbReference type="ARBA" id="ARBA00022670"/>
    </source>
</evidence>
<evidence type="ECO:0000259" key="7">
    <source>
        <dbReference type="Pfam" id="PF00082"/>
    </source>
</evidence>
<dbReference type="GO" id="GO:0006508">
    <property type="term" value="P:proteolysis"/>
    <property type="evidence" value="ECO:0007669"/>
    <property type="project" value="UniProtKB-KW"/>
</dbReference>
<evidence type="ECO:0000256" key="6">
    <source>
        <dbReference type="PROSITE-ProRule" id="PRU01240"/>
    </source>
</evidence>
<comment type="caution">
    <text evidence="6">Lacks conserved residue(s) required for the propagation of feature annotation.</text>
</comment>
<keyword evidence="4" id="KW-0378">Hydrolase</keyword>
<dbReference type="GO" id="GO:0005576">
    <property type="term" value="C:extracellular region"/>
    <property type="evidence" value="ECO:0000318"/>
    <property type="project" value="GO_Central"/>
</dbReference>
<dbReference type="SUPFAM" id="SSF52743">
    <property type="entry name" value="Subtilisin-like"/>
    <property type="match status" value="1"/>
</dbReference>
<feature type="non-terminal residue" evidence="9">
    <location>
        <position position="1"/>
    </location>
</feature>
<keyword evidence="2" id="KW-0645">Protease</keyword>
<evidence type="ECO:0000259" key="8">
    <source>
        <dbReference type="Pfam" id="PF17766"/>
    </source>
</evidence>
<dbReference type="PRINTS" id="PR00723">
    <property type="entry name" value="SUBTILISIN"/>
</dbReference>
<dbReference type="STRING" id="4155.A0A022QJ07"/>
<proteinExistence type="inferred from homology"/>
<dbReference type="GO" id="GO:0004252">
    <property type="term" value="F:serine-type endopeptidase activity"/>
    <property type="evidence" value="ECO:0000318"/>
    <property type="project" value="GO_Central"/>
</dbReference>
<feature type="domain" description="Peptidase S8/S53" evidence="7">
    <location>
        <begin position="8"/>
        <end position="396"/>
    </location>
</feature>
<protein>
    <submittedName>
        <fullName evidence="9">Uncharacterized protein</fullName>
    </submittedName>
</protein>
<sequence>KLIGARYYEQTGETARDTEGHGSHTASTAAGNYVKDVSFYGIAKGTARGAVPSARIAAYKVCNPSGCSSVNLLAAFDDGIADGVDIFSISIGHSFPHDLEADPIAIGAFHAAEKGILVIQSAGNSGDGKGTVSSVAPWIFSVAASTTDRGIITKVSLGDGTVLNGKAVNAVSLNGTSFPLVYGEGVSRKCNEQYAKYCYSECLEPDLVKGKIVLCKTYAGIGEAARAGAVGAVALDDFSPDVSFVVPPIAASALNQQDFSLVESYFSSTKSPKVEVLASESIKNVVSPKVASFSSRGPNVIIPHILKPDVTAPGTEIMAAYSPVAPPSIFPRYDNRSVKYNILAGTSMSCPHVAGASAYVKSLHPDWSPSAIKSALMTTAWRMNSTNDQLAEFGYGVGHIDPARAVDPGLVYETSTSDYANMLCSLGYDNAKLRKIFGGNNTCPTGEKTMPKDLNYPSMSMSVPQGNGTRSTFSANFRRTVTNVGDATSTYKVKTSESPDYSISVTPNILQFGALNEKKTFEVTISGKISENNMVSASLEWSDGVHNVRSPIVVYTDNM</sequence>
<gene>
    <name evidence="9" type="ORF">MIMGU_mgv1a0019262mg</name>
</gene>